<evidence type="ECO:0000256" key="1">
    <source>
        <dbReference type="SAM" id="MobiDB-lite"/>
    </source>
</evidence>
<protein>
    <submittedName>
        <fullName evidence="2">Uncharacterized protein</fullName>
    </submittedName>
</protein>
<organism evidence="2 3">
    <name type="scientific">Actinopolyspora erythraea</name>
    <dbReference type="NCBI Taxonomy" id="414996"/>
    <lineage>
        <taxon>Bacteria</taxon>
        <taxon>Bacillati</taxon>
        <taxon>Actinomycetota</taxon>
        <taxon>Actinomycetes</taxon>
        <taxon>Actinopolysporales</taxon>
        <taxon>Actinopolysporaceae</taxon>
        <taxon>Actinopolyspora</taxon>
    </lineage>
</organism>
<comment type="caution">
    <text evidence="2">The sequence shown here is derived from an EMBL/GenBank/DDBJ whole genome shotgun (WGS) entry which is preliminary data.</text>
</comment>
<dbReference type="Proteomes" id="UP000029737">
    <property type="component" value="Unassembled WGS sequence"/>
</dbReference>
<keyword evidence="3" id="KW-1185">Reference proteome</keyword>
<evidence type="ECO:0000313" key="2">
    <source>
        <dbReference type="EMBL" id="KGI79686.1"/>
    </source>
</evidence>
<proteinExistence type="predicted"/>
<evidence type="ECO:0000313" key="3">
    <source>
        <dbReference type="Proteomes" id="UP000029737"/>
    </source>
</evidence>
<dbReference type="EMBL" id="JPMV01000041">
    <property type="protein sequence ID" value="KGI79686.1"/>
    <property type="molecule type" value="Genomic_DNA"/>
</dbReference>
<feature type="region of interest" description="Disordered" evidence="1">
    <location>
        <begin position="17"/>
        <end position="51"/>
    </location>
</feature>
<gene>
    <name evidence="2" type="ORF">IL38_22335</name>
</gene>
<reference evidence="2 3" key="1">
    <citation type="journal article" date="2014" name="PLoS ONE">
        <title>Identification and Characterization of a New Erythromycin Biosynthetic Gene Cluster in Actinopolyspora erythraea YIM90600, a Novel Erythronolide-Producing Halophilic Actinomycete Isolated from Salt Field.</title>
        <authorList>
            <person name="Chen D."/>
            <person name="Feng J."/>
            <person name="Huang L."/>
            <person name="Zhang Q."/>
            <person name="Wu J."/>
            <person name="Zhu X."/>
            <person name="Duan Y."/>
            <person name="Xu Z."/>
        </authorList>
    </citation>
    <scope>NUCLEOTIDE SEQUENCE [LARGE SCALE GENOMIC DNA]</scope>
    <source>
        <strain evidence="2 3">YIM90600</strain>
    </source>
</reference>
<feature type="compositionally biased region" description="Basic and acidic residues" evidence="1">
    <location>
        <begin position="37"/>
        <end position="46"/>
    </location>
</feature>
<sequence length="61" mass="6646">MRSPALAAGESLAYVTKHRHQTDNGSRWELGAIGHGPAERTRDSTSDRGSWARRIARATDG</sequence>
<name>A0ABR4WZ69_9ACTN</name>
<accession>A0ABR4WZ69</accession>